<proteinExistence type="predicted"/>
<keyword evidence="2" id="KW-1185">Reference proteome</keyword>
<dbReference type="Proteomes" id="UP000287853">
    <property type="component" value="Unassembled WGS sequence"/>
</dbReference>
<accession>A0A444IR36</accession>
<sequence length="44" mass="4993">MKSEKESFFKVLFSLEIPADFFSVAILPLLFSTKNLQVAQQDNA</sequence>
<gene>
    <name evidence="1" type="ORF">H206_02886</name>
</gene>
<name>A0A444IR36_9BACT</name>
<evidence type="ECO:0000313" key="2">
    <source>
        <dbReference type="Proteomes" id="UP000287853"/>
    </source>
</evidence>
<comment type="caution">
    <text evidence="1">The sequence shown here is derived from an EMBL/GenBank/DDBJ whole genome shotgun (WGS) entry which is preliminary data.</text>
</comment>
<dbReference type="EMBL" id="MTKO01000123">
    <property type="protein sequence ID" value="RWX43338.1"/>
    <property type="molecule type" value="Genomic_DNA"/>
</dbReference>
<protein>
    <submittedName>
        <fullName evidence="1">Uncharacterized protein</fullName>
    </submittedName>
</protein>
<organism evidence="1 2">
    <name type="scientific">Candidatus Electrothrix aarhusensis</name>
    <dbReference type="NCBI Taxonomy" id="1859131"/>
    <lineage>
        <taxon>Bacteria</taxon>
        <taxon>Pseudomonadati</taxon>
        <taxon>Thermodesulfobacteriota</taxon>
        <taxon>Desulfobulbia</taxon>
        <taxon>Desulfobulbales</taxon>
        <taxon>Desulfobulbaceae</taxon>
        <taxon>Candidatus Electrothrix</taxon>
    </lineage>
</organism>
<evidence type="ECO:0000313" key="1">
    <source>
        <dbReference type="EMBL" id="RWX43338.1"/>
    </source>
</evidence>
<dbReference type="AlphaFoldDB" id="A0A444IR36"/>
<reference evidence="1 2" key="1">
    <citation type="submission" date="2017-01" db="EMBL/GenBank/DDBJ databases">
        <title>The cable genome- insights into the physiology and evolution of filamentous bacteria capable of sulfide oxidation via long distance electron transfer.</title>
        <authorList>
            <person name="Schreiber L."/>
            <person name="Bjerg J.T."/>
            <person name="Boggild A."/>
            <person name="Van De Vossenberg J."/>
            <person name="Meysman F."/>
            <person name="Nielsen L.P."/>
            <person name="Schramm A."/>
            <person name="Kjeldsen K.U."/>
        </authorList>
    </citation>
    <scope>NUCLEOTIDE SEQUENCE [LARGE SCALE GENOMIC DNA]</scope>
    <source>
        <strain evidence="1">MCF</strain>
    </source>
</reference>